<dbReference type="Proteomes" id="UP000193925">
    <property type="component" value="Chromosome AFERRI"/>
</dbReference>
<dbReference type="EMBL" id="CCCS020000078">
    <property type="protein sequence ID" value="CDQ12097.1"/>
    <property type="molecule type" value="Genomic_DNA"/>
</dbReference>
<reference evidence="2" key="2">
    <citation type="submission" date="2014-07" db="EMBL/GenBank/DDBJ databases">
        <title>Initial genome analysis of the psychrotolerant acidophile Acidithiobacillus ferrivorans CF27: insights into iron and sulfur oxidation pathways and into biofilm formation.</title>
        <authorList>
            <person name="Talla E."/>
            <person name="Hedrich S."/>
            <person name="Mangenot S."/>
            <person name="Ji B."/>
            <person name="Johnson D.B."/>
            <person name="Barbe V."/>
            <person name="Bonnefoy V."/>
        </authorList>
    </citation>
    <scope>NUCLEOTIDE SEQUENCE [LARGE SCALE GENOMIC DNA]</scope>
    <source>
        <strain evidence="2">CF27</strain>
    </source>
</reference>
<evidence type="ECO:0000256" key="1">
    <source>
        <dbReference type="SAM" id="Phobius"/>
    </source>
</evidence>
<keyword evidence="1" id="KW-1133">Transmembrane helix</keyword>
<accession>A0A060UU14</accession>
<organism evidence="2">
    <name type="scientific">Acidithiobacillus ferrivorans</name>
    <dbReference type="NCBI Taxonomy" id="160808"/>
    <lineage>
        <taxon>Bacteria</taxon>
        <taxon>Pseudomonadati</taxon>
        <taxon>Pseudomonadota</taxon>
        <taxon>Acidithiobacillia</taxon>
        <taxon>Acidithiobacillales</taxon>
        <taxon>Acidithiobacillaceae</taxon>
        <taxon>Acidithiobacillus</taxon>
    </lineage>
</organism>
<keyword evidence="4" id="KW-1185">Reference proteome</keyword>
<dbReference type="AlphaFoldDB" id="A0A060UU14"/>
<evidence type="ECO:0000313" key="2">
    <source>
        <dbReference type="EMBL" id="CDQ12097.1"/>
    </source>
</evidence>
<evidence type="ECO:0000313" key="4">
    <source>
        <dbReference type="Proteomes" id="UP000193925"/>
    </source>
</evidence>
<dbReference type="RefSeq" id="WP_035195524.1">
    <property type="nucleotide sequence ID" value="NZ_CCCS020000078.1"/>
</dbReference>
<proteinExistence type="predicted"/>
<sequence>MSEQRSDQRRHSKIRRSLLGKRQIGGVDFSIAIGNFTIIFGIAYMTEIWPLIAVAFVTHWLLRRAGRDDPSVLQVYTRFVGQGSCYEPWPHVARKSLNGKKILDNRPEDFGRGEAW</sequence>
<reference evidence="2" key="1">
    <citation type="submission" date="2014-03" db="EMBL/GenBank/DDBJ databases">
        <authorList>
            <person name="Genoscope - CEA"/>
        </authorList>
    </citation>
    <scope>NUCLEOTIDE SEQUENCE [LARGE SCALE GENOMIC DNA]</scope>
    <source>
        <strain evidence="2">CF27</strain>
    </source>
</reference>
<reference evidence="3 4" key="3">
    <citation type="submission" date="2017-03" db="EMBL/GenBank/DDBJ databases">
        <authorList>
            <person name="Regsiter A."/>
            <person name="William W."/>
        </authorList>
    </citation>
    <scope>NUCLEOTIDE SEQUENCE [LARGE SCALE GENOMIC DNA]</scope>
    <source>
        <strain evidence="3">PRJEB5721</strain>
    </source>
</reference>
<evidence type="ECO:0000313" key="3">
    <source>
        <dbReference type="EMBL" id="SMH64776.1"/>
    </source>
</evidence>
<protein>
    <submittedName>
        <fullName evidence="2">Type IV secretory pathway VirB3 family protein</fullName>
    </submittedName>
</protein>
<dbReference type="EMBL" id="LT841305">
    <property type="protein sequence ID" value="SMH64776.1"/>
    <property type="molecule type" value="Genomic_DNA"/>
</dbReference>
<keyword evidence="1" id="KW-0812">Transmembrane</keyword>
<feature type="transmembrane region" description="Helical" evidence="1">
    <location>
        <begin position="24"/>
        <end position="42"/>
    </location>
</feature>
<keyword evidence="1" id="KW-0472">Membrane</keyword>
<gene>
    <name evidence="3" type="ORF">AFERRI_10810</name>
    <name evidence="2" type="ORF">AFERRI_80046</name>
</gene>
<name>A0A060UU14_9PROT</name>